<name>A0AA38MMR5_9CUCU</name>
<comment type="caution">
    <text evidence="2">The sequence shown here is derived from an EMBL/GenBank/DDBJ whole genome shotgun (WGS) entry which is preliminary data.</text>
</comment>
<proteinExistence type="predicted"/>
<sequence length="91" mass="10441">MQAVIPLPGQDLLSFFNNIILVIHCDHFIILVIHCDQHLWSPICDRWSFEQIQKPSVRSPTYDLTFGTSSRIVTISVRSPNYDLTVTIIKS</sequence>
<dbReference type="EMBL" id="JALNTZ010000002">
    <property type="protein sequence ID" value="KAJ3661282.1"/>
    <property type="molecule type" value="Genomic_DNA"/>
</dbReference>
<keyword evidence="3" id="KW-1185">Reference proteome</keyword>
<evidence type="ECO:0000313" key="2">
    <source>
        <dbReference type="EMBL" id="KAJ3661282.1"/>
    </source>
</evidence>
<gene>
    <name evidence="2" type="ORF">Zmor_005684</name>
    <name evidence="1" type="ORF">Zmor_010613</name>
</gene>
<dbReference type="AlphaFoldDB" id="A0AA38MMR5"/>
<protein>
    <submittedName>
        <fullName evidence="2">Uncharacterized protein</fullName>
    </submittedName>
</protein>
<reference evidence="2" key="1">
    <citation type="journal article" date="2023" name="G3 (Bethesda)">
        <title>Whole genome assemblies of Zophobas morio and Tenebrio molitor.</title>
        <authorList>
            <person name="Kaur S."/>
            <person name="Stinson S.A."/>
            <person name="diCenzo G.C."/>
        </authorList>
    </citation>
    <scope>NUCLEOTIDE SEQUENCE</scope>
    <source>
        <strain evidence="2">QUZm001</strain>
    </source>
</reference>
<organism evidence="2 3">
    <name type="scientific">Zophobas morio</name>
    <dbReference type="NCBI Taxonomy" id="2755281"/>
    <lineage>
        <taxon>Eukaryota</taxon>
        <taxon>Metazoa</taxon>
        <taxon>Ecdysozoa</taxon>
        <taxon>Arthropoda</taxon>
        <taxon>Hexapoda</taxon>
        <taxon>Insecta</taxon>
        <taxon>Pterygota</taxon>
        <taxon>Neoptera</taxon>
        <taxon>Endopterygota</taxon>
        <taxon>Coleoptera</taxon>
        <taxon>Polyphaga</taxon>
        <taxon>Cucujiformia</taxon>
        <taxon>Tenebrionidae</taxon>
        <taxon>Zophobas</taxon>
    </lineage>
</organism>
<dbReference type="EMBL" id="JALNTZ010000003">
    <property type="protein sequence ID" value="KAJ3658899.1"/>
    <property type="molecule type" value="Genomic_DNA"/>
</dbReference>
<dbReference type="Proteomes" id="UP001168821">
    <property type="component" value="Unassembled WGS sequence"/>
</dbReference>
<evidence type="ECO:0000313" key="1">
    <source>
        <dbReference type="EMBL" id="KAJ3658899.1"/>
    </source>
</evidence>
<accession>A0AA38MMR5</accession>
<evidence type="ECO:0000313" key="3">
    <source>
        <dbReference type="Proteomes" id="UP001168821"/>
    </source>
</evidence>